<feature type="signal peptide" evidence="1">
    <location>
        <begin position="1"/>
        <end position="20"/>
    </location>
</feature>
<organism evidence="2 3">
    <name type="scientific">Luteibacter sahnii</name>
    <dbReference type="NCBI Taxonomy" id="3021977"/>
    <lineage>
        <taxon>Bacteria</taxon>
        <taxon>Pseudomonadati</taxon>
        <taxon>Pseudomonadota</taxon>
        <taxon>Gammaproteobacteria</taxon>
        <taxon>Lysobacterales</taxon>
        <taxon>Rhodanobacteraceae</taxon>
        <taxon>Luteibacter</taxon>
    </lineage>
</organism>
<reference evidence="2 3" key="1">
    <citation type="journal article" date="2024" name="Curr. Microbiol.">
        <title>Luteibacter sahnii sp. nov., A Novel Yellow-Colored Xanthomonadin Pigment Producing Probiotic Bacterium from Healthy Rice Seed Microbiome.</title>
        <authorList>
            <person name="Jaiswal G."/>
            <person name="Rana R."/>
            <person name="Nayak P.K."/>
            <person name="Chouhan R."/>
            <person name="Gandhi S.G."/>
            <person name="Patel H.K."/>
            <person name="Patil P.B."/>
        </authorList>
    </citation>
    <scope>NUCLEOTIDE SEQUENCE [LARGE SCALE GENOMIC DNA]</scope>
    <source>
        <strain evidence="2 3">PPL201</strain>
    </source>
</reference>
<feature type="chain" id="PRO_5047058249" description="Outer membrane protein beta-barrel domain-containing protein" evidence="1">
    <location>
        <begin position="21"/>
        <end position="217"/>
    </location>
</feature>
<proteinExistence type="predicted"/>
<accession>A0ABT6BBI6</accession>
<evidence type="ECO:0000256" key="1">
    <source>
        <dbReference type="SAM" id="SignalP"/>
    </source>
</evidence>
<evidence type="ECO:0000313" key="3">
    <source>
        <dbReference type="Proteomes" id="UP001528850"/>
    </source>
</evidence>
<keyword evidence="1" id="KW-0732">Signal</keyword>
<dbReference type="Gene3D" id="2.40.160.20">
    <property type="match status" value="1"/>
</dbReference>
<protein>
    <recommendedName>
        <fullName evidence="4">Outer membrane protein beta-barrel domain-containing protein</fullName>
    </recommendedName>
</protein>
<dbReference type="EMBL" id="JARJJS010000002">
    <property type="protein sequence ID" value="MDF4025258.1"/>
    <property type="molecule type" value="Genomic_DNA"/>
</dbReference>
<name>A0ABT6BBI6_9GAMM</name>
<evidence type="ECO:0000313" key="2">
    <source>
        <dbReference type="EMBL" id="MDF4025258.1"/>
    </source>
</evidence>
<dbReference type="SUPFAM" id="SSF56925">
    <property type="entry name" value="OMPA-like"/>
    <property type="match status" value="1"/>
</dbReference>
<comment type="caution">
    <text evidence="2">The sequence shown here is derived from an EMBL/GenBank/DDBJ whole genome shotgun (WGS) entry which is preliminary data.</text>
</comment>
<evidence type="ECO:0008006" key="4">
    <source>
        <dbReference type="Google" id="ProtNLM"/>
    </source>
</evidence>
<gene>
    <name evidence="2" type="ORF">P3W24_09810</name>
</gene>
<keyword evidence="3" id="KW-1185">Reference proteome</keyword>
<dbReference type="Proteomes" id="UP001528850">
    <property type="component" value="Unassembled WGS sequence"/>
</dbReference>
<sequence length="217" mass="24307">MKNRSFAIAALLAVVPATHAADQGAFISISAGQSRSQIDRDFAPNRIGRAFATLAGYRWAVNSRLSLGVEGGYAALGEANYHLVEPYSYTFYEGGTVSGVDRERIAYKAKAYLLGINSQWNVNDRWNLSAHYGWARYRTTLLVLGSSTFYDKKTQYDATSNDIRNGRYFGLGVGFKVAEYLNLSVTADRYKPTYRQIYGDTFSYGINVWGLRAEYLF</sequence>
<dbReference type="InterPro" id="IPR011250">
    <property type="entry name" value="OMP/PagP_B-barrel"/>
</dbReference>